<dbReference type="EMBL" id="CM017325">
    <property type="protein sequence ID" value="KAE8055758.1"/>
    <property type="molecule type" value="Genomic_DNA"/>
</dbReference>
<sequence length="105" mass="11552">MAITDHPEDNKAQQSSSSSSTFKADLDPSNPPGLISESAFNFVSRNSNLYKTESAEKQIHSIKAADEKEEEKKLVPNTGNGHYSRRGQSIQEVMDRYGFLGGFLG</sequence>
<evidence type="ECO:0000256" key="1">
    <source>
        <dbReference type="SAM" id="MobiDB-lite"/>
    </source>
</evidence>
<name>A0A5N6R7D7_9ROSI</name>
<evidence type="ECO:0000313" key="3">
    <source>
        <dbReference type="Proteomes" id="UP000327013"/>
    </source>
</evidence>
<feature type="compositionally biased region" description="Polar residues" evidence="1">
    <location>
        <begin position="77"/>
        <end position="87"/>
    </location>
</feature>
<keyword evidence="3" id="KW-1185">Reference proteome</keyword>
<evidence type="ECO:0000313" key="2">
    <source>
        <dbReference type="EMBL" id="KAE8055758.1"/>
    </source>
</evidence>
<proteinExistence type="predicted"/>
<protein>
    <submittedName>
        <fullName evidence="2">Uncharacterized protein</fullName>
    </submittedName>
</protein>
<dbReference type="AlphaFoldDB" id="A0A5N6R7D7"/>
<accession>A0A5N6R7D7</accession>
<feature type="region of interest" description="Disordered" evidence="1">
    <location>
        <begin position="63"/>
        <end position="87"/>
    </location>
</feature>
<organism evidence="2 3">
    <name type="scientific">Carpinus fangiana</name>
    <dbReference type="NCBI Taxonomy" id="176857"/>
    <lineage>
        <taxon>Eukaryota</taxon>
        <taxon>Viridiplantae</taxon>
        <taxon>Streptophyta</taxon>
        <taxon>Embryophyta</taxon>
        <taxon>Tracheophyta</taxon>
        <taxon>Spermatophyta</taxon>
        <taxon>Magnoliopsida</taxon>
        <taxon>eudicotyledons</taxon>
        <taxon>Gunneridae</taxon>
        <taxon>Pentapetalae</taxon>
        <taxon>rosids</taxon>
        <taxon>fabids</taxon>
        <taxon>Fagales</taxon>
        <taxon>Betulaceae</taxon>
        <taxon>Carpinus</taxon>
    </lineage>
</organism>
<feature type="compositionally biased region" description="Basic and acidic residues" evidence="1">
    <location>
        <begin position="63"/>
        <end position="74"/>
    </location>
</feature>
<gene>
    <name evidence="2" type="ORF">FH972_012580</name>
</gene>
<reference evidence="2 3" key="1">
    <citation type="submission" date="2019-06" db="EMBL/GenBank/DDBJ databases">
        <title>A chromosomal-level reference genome of Carpinus fangiana (Coryloideae, Betulaceae).</title>
        <authorList>
            <person name="Yang X."/>
            <person name="Wang Z."/>
            <person name="Zhang L."/>
            <person name="Hao G."/>
            <person name="Liu J."/>
            <person name="Yang Y."/>
        </authorList>
    </citation>
    <scope>NUCLEOTIDE SEQUENCE [LARGE SCALE GENOMIC DNA]</scope>
    <source>
        <strain evidence="2">Cfa_2016G</strain>
        <tissue evidence="2">Leaf</tissue>
    </source>
</reference>
<dbReference type="Proteomes" id="UP000327013">
    <property type="component" value="Chromosome 5"/>
</dbReference>
<feature type="compositionally biased region" description="Basic and acidic residues" evidence="1">
    <location>
        <begin position="1"/>
        <end position="11"/>
    </location>
</feature>
<feature type="region of interest" description="Disordered" evidence="1">
    <location>
        <begin position="1"/>
        <end position="35"/>
    </location>
</feature>